<accession>A0A7J7EMV2</accession>
<protein>
    <submittedName>
        <fullName evidence="5">Uncharacterized protein</fullName>
    </submittedName>
</protein>
<keyword evidence="4" id="KW-0472">Membrane</keyword>
<evidence type="ECO:0000313" key="6">
    <source>
        <dbReference type="Proteomes" id="UP000551758"/>
    </source>
</evidence>
<reference evidence="5 6" key="1">
    <citation type="journal article" date="2020" name="Mol. Biol. Evol.">
        <title>Interspecific Gene Flow and the Evolution of Specialization in Black and White Rhinoceros.</title>
        <authorList>
            <person name="Moodley Y."/>
            <person name="Westbury M.V."/>
            <person name="Russo I.M."/>
            <person name="Gopalakrishnan S."/>
            <person name="Rakotoarivelo A."/>
            <person name="Olsen R.A."/>
            <person name="Prost S."/>
            <person name="Tunstall T."/>
            <person name="Ryder O.A."/>
            <person name="Dalen L."/>
            <person name="Bruford M.W."/>
        </authorList>
    </citation>
    <scope>NUCLEOTIDE SEQUENCE [LARGE SCALE GENOMIC DNA]</scope>
    <source>
        <strain evidence="5">SBR-YM</strain>
        <tissue evidence="5">Skin</tissue>
    </source>
</reference>
<dbReference type="GO" id="GO:0033691">
    <property type="term" value="F:sialic acid binding"/>
    <property type="evidence" value="ECO:0007669"/>
    <property type="project" value="TreeGrafter"/>
</dbReference>
<dbReference type="Gene3D" id="2.60.40.10">
    <property type="entry name" value="Immunoglobulins"/>
    <property type="match status" value="1"/>
</dbReference>
<evidence type="ECO:0000256" key="3">
    <source>
        <dbReference type="ARBA" id="ARBA00022989"/>
    </source>
</evidence>
<dbReference type="GO" id="GO:0005886">
    <property type="term" value="C:plasma membrane"/>
    <property type="evidence" value="ECO:0007669"/>
    <property type="project" value="TreeGrafter"/>
</dbReference>
<dbReference type="EMBL" id="JACDTQ010002604">
    <property type="protein sequence ID" value="KAF5917130.1"/>
    <property type="molecule type" value="Genomic_DNA"/>
</dbReference>
<dbReference type="Proteomes" id="UP000551758">
    <property type="component" value="Unassembled WGS sequence"/>
</dbReference>
<comment type="caution">
    <text evidence="5">The sequence shown here is derived from an EMBL/GenBank/DDBJ whole genome shotgun (WGS) entry which is preliminary data.</text>
</comment>
<evidence type="ECO:0000256" key="1">
    <source>
        <dbReference type="ARBA" id="ARBA00004167"/>
    </source>
</evidence>
<organism evidence="5 6">
    <name type="scientific">Diceros bicornis minor</name>
    <name type="common">South-central black rhinoceros</name>
    <dbReference type="NCBI Taxonomy" id="77932"/>
    <lineage>
        <taxon>Eukaryota</taxon>
        <taxon>Metazoa</taxon>
        <taxon>Chordata</taxon>
        <taxon>Craniata</taxon>
        <taxon>Vertebrata</taxon>
        <taxon>Euteleostomi</taxon>
        <taxon>Mammalia</taxon>
        <taxon>Eutheria</taxon>
        <taxon>Laurasiatheria</taxon>
        <taxon>Perissodactyla</taxon>
        <taxon>Rhinocerotidae</taxon>
        <taxon>Diceros</taxon>
    </lineage>
</organism>
<dbReference type="InterPro" id="IPR051036">
    <property type="entry name" value="SIGLEC"/>
</dbReference>
<keyword evidence="3" id="KW-1133">Transmembrane helix</keyword>
<evidence type="ECO:0000256" key="4">
    <source>
        <dbReference type="ARBA" id="ARBA00023136"/>
    </source>
</evidence>
<comment type="subcellular location">
    <subcellularLocation>
        <location evidence="1">Membrane</location>
        <topology evidence="1">Single-pass membrane protein</topology>
    </subcellularLocation>
</comment>
<dbReference type="GO" id="GO:0007155">
    <property type="term" value="P:cell adhesion"/>
    <property type="evidence" value="ECO:0007669"/>
    <property type="project" value="TreeGrafter"/>
</dbReference>
<evidence type="ECO:0000256" key="2">
    <source>
        <dbReference type="ARBA" id="ARBA00022692"/>
    </source>
</evidence>
<keyword evidence="6" id="KW-1185">Reference proteome</keyword>
<dbReference type="PANTHER" id="PTHR12035">
    <property type="entry name" value="SIALIC ACID BINDING IMMUNOGLOBULIN-LIKE LECTIN"/>
    <property type="match status" value="1"/>
</dbReference>
<keyword evidence="2" id="KW-0812">Transmembrane</keyword>
<gene>
    <name evidence="5" type="ORF">HPG69_014061</name>
</gene>
<dbReference type="InterPro" id="IPR013783">
    <property type="entry name" value="Ig-like_fold"/>
</dbReference>
<proteinExistence type="predicted"/>
<dbReference type="PANTHER" id="PTHR12035:SF132">
    <property type="entry name" value="MYELOID CELL SURFACE ANTIGEN CD33"/>
    <property type="match status" value="1"/>
</dbReference>
<name>A0A7J7EMV2_DICBM</name>
<sequence>MLPLLLPCCGQVLKLTPQPQYNGTNLTCQVNFPAAGVTMERTIQLNVTCAPENAEVRVCLRDGTSRKEPSHGALTGTLVSLIRVNARRKKAARTALGVHDIHSAIVPASL</sequence>
<evidence type="ECO:0000313" key="5">
    <source>
        <dbReference type="EMBL" id="KAF5917130.1"/>
    </source>
</evidence>
<dbReference type="AlphaFoldDB" id="A0A7J7EMV2"/>
<feature type="non-terminal residue" evidence="5">
    <location>
        <position position="1"/>
    </location>
</feature>